<name>A0A397I6D7_9GLOM</name>
<proteinExistence type="predicted"/>
<keyword evidence="2" id="KW-1185">Reference proteome</keyword>
<accession>A0A397I6D7</accession>
<gene>
    <name evidence="1" type="ORF">Glove_295g42</name>
</gene>
<evidence type="ECO:0000313" key="2">
    <source>
        <dbReference type="Proteomes" id="UP000266861"/>
    </source>
</evidence>
<reference evidence="1 2" key="1">
    <citation type="submission" date="2018-08" db="EMBL/GenBank/DDBJ databases">
        <title>Genome and evolution of the arbuscular mycorrhizal fungus Diversispora epigaea (formerly Glomus versiforme) and its bacterial endosymbionts.</title>
        <authorList>
            <person name="Sun X."/>
            <person name="Fei Z."/>
            <person name="Harrison M."/>
        </authorList>
    </citation>
    <scope>NUCLEOTIDE SEQUENCE [LARGE SCALE GENOMIC DNA]</scope>
    <source>
        <strain evidence="1 2">IT104</strain>
    </source>
</reference>
<evidence type="ECO:0008006" key="3">
    <source>
        <dbReference type="Google" id="ProtNLM"/>
    </source>
</evidence>
<dbReference type="AlphaFoldDB" id="A0A397I6D7"/>
<dbReference type="EMBL" id="PQFF01000269">
    <property type="protein sequence ID" value="RHZ68390.1"/>
    <property type="molecule type" value="Genomic_DNA"/>
</dbReference>
<evidence type="ECO:0000313" key="1">
    <source>
        <dbReference type="EMBL" id="RHZ68390.1"/>
    </source>
</evidence>
<protein>
    <recommendedName>
        <fullName evidence="3">Zinc-ribbon domain-containing protein</fullName>
    </recommendedName>
</protein>
<organism evidence="1 2">
    <name type="scientific">Diversispora epigaea</name>
    <dbReference type="NCBI Taxonomy" id="1348612"/>
    <lineage>
        <taxon>Eukaryota</taxon>
        <taxon>Fungi</taxon>
        <taxon>Fungi incertae sedis</taxon>
        <taxon>Mucoromycota</taxon>
        <taxon>Glomeromycotina</taxon>
        <taxon>Glomeromycetes</taxon>
        <taxon>Diversisporales</taxon>
        <taxon>Diversisporaceae</taxon>
        <taxon>Diversispora</taxon>
    </lineage>
</organism>
<comment type="caution">
    <text evidence="1">The sequence shown here is derived from an EMBL/GenBank/DDBJ whole genome shotgun (WGS) entry which is preliminary data.</text>
</comment>
<dbReference type="Proteomes" id="UP000266861">
    <property type="component" value="Unassembled WGS sequence"/>
</dbReference>
<sequence>MPFYLIYELYYTICNGNTQKEWNAHFHNIKNGRKWCPYCIDNKSCTLEEAKRIAHIKNSKYLSKKYVNTGSVLLWRCNESHEWNANPNSHYTLENAKQIGQCLSTQYINNATPLY</sequence>